<dbReference type="InterPro" id="IPR001138">
    <property type="entry name" value="Zn2Cys6_DnaBD"/>
</dbReference>
<dbReference type="SUPFAM" id="SSF57701">
    <property type="entry name" value="Zn2/Cys6 DNA-binding domain"/>
    <property type="match status" value="1"/>
</dbReference>
<evidence type="ECO:0000256" key="2">
    <source>
        <dbReference type="ARBA" id="ARBA00022723"/>
    </source>
</evidence>
<feature type="domain" description="Zn(2)-C6 fungal-type" evidence="7">
    <location>
        <begin position="173"/>
        <end position="203"/>
    </location>
</feature>
<proteinExistence type="predicted"/>
<evidence type="ECO:0000256" key="1">
    <source>
        <dbReference type="ARBA" id="ARBA00004123"/>
    </source>
</evidence>
<dbReference type="STRING" id="154538.A0A1M2V708"/>
<dbReference type="InterPro" id="IPR036864">
    <property type="entry name" value="Zn2-C6_fun-type_DNA-bd_sf"/>
</dbReference>
<feature type="compositionally biased region" description="Low complexity" evidence="6">
    <location>
        <begin position="238"/>
        <end position="251"/>
    </location>
</feature>
<feature type="region of interest" description="Disordered" evidence="6">
    <location>
        <begin position="72"/>
        <end position="164"/>
    </location>
</feature>
<feature type="compositionally biased region" description="Low complexity" evidence="6">
    <location>
        <begin position="72"/>
        <end position="94"/>
    </location>
</feature>
<dbReference type="Pfam" id="PF00172">
    <property type="entry name" value="Zn_clus"/>
    <property type="match status" value="1"/>
</dbReference>
<feature type="compositionally biased region" description="Basic and acidic residues" evidence="6">
    <location>
        <begin position="200"/>
        <end position="216"/>
    </location>
</feature>
<dbReference type="Gene3D" id="4.10.240.10">
    <property type="entry name" value="Zn(2)-C6 fungal-type DNA-binding domain"/>
    <property type="match status" value="1"/>
</dbReference>
<evidence type="ECO:0000256" key="3">
    <source>
        <dbReference type="ARBA" id="ARBA00023015"/>
    </source>
</evidence>
<dbReference type="PANTHER" id="PTHR47338">
    <property type="entry name" value="ZN(II)2CYS6 TRANSCRIPTION FACTOR (EUROFUNG)-RELATED"/>
    <property type="match status" value="1"/>
</dbReference>
<dbReference type="GO" id="GO:0008270">
    <property type="term" value="F:zinc ion binding"/>
    <property type="evidence" value="ECO:0007669"/>
    <property type="project" value="InterPro"/>
</dbReference>
<feature type="compositionally biased region" description="Basic and acidic residues" evidence="6">
    <location>
        <begin position="1"/>
        <end position="10"/>
    </location>
</feature>
<dbReference type="OMA" id="RCRTRKL"/>
<organism evidence="8 9">
    <name type="scientific">Trametes pubescens</name>
    <name type="common">White-rot fungus</name>
    <dbReference type="NCBI Taxonomy" id="154538"/>
    <lineage>
        <taxon>Eukaryota</taxon>
        <taxon>Fungi</taxon>
        <taxon>Dikarya</taxon>
        <taxon>Basidiomycota</taxon>
        <taxon>Agaricomycotina</taxon>
        <taxon>Agaricomycetes</taxon>
        <taxon>Polyporales</taxon>
        <taxon>Polyporaceae</taxon>
        <taxon>Trametes</taxon>
    </lineage>
</organism>
<evidence type="ECO:0000256" key="5">
    <source>
        <dbReference type="ARBA" id="ARBA00023242"/>
    </source>
</evidence>
<feature type="region of interest" description="Disordered" evidence="6">
    <location>
        <begin position="1"/>
        <end position="25"/>
    </location>
</feature>
<evidence type="ECO:0000256" key="6">
    <source>
        <dbReference type="SAM" id="MobiDB-lite"/>
    </source>
</evidence>
<name>A0A1M2V708_TRAPU</name>
<dbReference type="GO" id="GO:0000981">
    <property type="term" value="F:DNA-binding transcription factor activity, RNA polymerase II-specific"/>
    <property type="evidence" value="ECO:0007669"/>
    <property type="project" value="InterPro"/>
</dbReference>
<accession>A0A1M2V708</accession>
<protein>
    <recommendedName>
        <fullName evidence="7">Zn(2)-C6 fungal-type domain-containing protein</fullName>
    </recommendedName>
</protein>
<evidence type="ECO:0000313" key="9">
    <source>
        <dbReference type="Proteomes" id="UP000184267"/>
    </source>
</evidence>
<comment type="subcellular location">
    <subcellularLocation>
        <location evidence="1">Nucleus</location>
    </subcellularLocation>
</comment>
<keyword evidence="4" id="KW-0804">Transcription</keyword>
<keyword evidence="3" id="KW-0805">Transcription regulation</keyword>
<dbReference type="CDD" id="cd00067">
    <property type="entry name" value="GAL4"/>
    <property type="match status" value="1"/>
</dbReference>
<dbReference type="PROSITE" id="PS00463">
    <property type="entry name" value="ZN2_CY6_FUNGAL_1"/>
    <property type="match status" value="1"/>
</dbReference>
<dbReference type="Proteomes" id="UP000184267">
    <property type="component" value="Unassembled WGS sequence"/>
</dbReference>
<dbReference type="EMBL" id="MNAD01001614">
    <property type="protein sequence ID" value="OJT03420.1"/>
    <property type="molecule type" value="Genomic_DNA"/>
</dbReference>
<dbReference type="PANTHER" id="PTHR47338:SF5">
    <property type="entry name" value="ZN(II)2CYS6 TRANSCRIPTION FACTOR (EUROFUNG)"/>
    <property type="match status" value="1"/>
</dbReference>
<reference evidence="8 9" key="1">
    <citation type="submission" date="2016-10" db="EMBL/GenBank/DDBJ databases">
        <title>Genome sequence of the basidiomycete white-rot fungus Trametes pubescens.</title>
        <authorList>
            <person name="Makela M.R."/>
            <person name="Granchi Z."/>
            <person name="Peng M."/>
            <person name="De Vries R.P."/>
            <person name="Grigoriev I."/>
            <person name="Riley R."/>
            <person name="Hilden K."/>
        </authorList>
    </citation>
    <scope>NUCLEOTIDE SEQUENCE [LARGE SCALE GENOMIC DNA]</scope>
    <source>
        <strain evidence="8 9">FBCC735</strain>
    </source>
</reference>
<evidence type="ECO:0000313" key="8">
    <source>
        <dbReference type="EMBL" id="OJT03420.1"/>
    </source>
</evidence>
<keyword evidence="2" id="KW-0479">Metal-binding</keyword>
<gene>
    <name evidence="8" type="ORF">TRAPUB_5983</name>
</gene>
<sequence>MDRRYYDEHGQPLPGSGAPQHSPQDVLLWLDSLSGQGQAPDPAANYAYTGQWLSQQAYAQMPPQQQYQYQQYQQQQQQHQYQQYQQQQQQQFQQGSSSAPAHGVPGPSQPHPGMAYPAPGPVEQSYSYEDYEYEGSYDSHSETESAAARRRIALDPSQPKTVDGRPRARVFVACDRCRTRKLRCDGAKPACYYCQKAGTECRYDPTPKRRGQDKAPRTRSAVGTRRPRRPAMKKDEAGGSQSQQGSTSERR</sequence>
<keyword evidence="5" id="KW-0539">Nucleus</keyword>
<dbReference type="InterPro" id="IPR050815">
    <property type="entry name" value="TF_fung"/>
</dbReference>
<comment type="caution">
    <text evidence="8">The sequence shown here is derived from an EMBL/GenBank/DDBJ whole genome shotgun (WGS) entry which is preliminary data.</text>
</comment>
<keyword evidence="9" id="KW-1185">Reference proteome</keyword>
<feature type="region of interest" description="Disordered" evidence="6">
    <location>
        <begin position="200"/>
        <end position="251"/>
    </location>
</feature>
<dbReference type="AlphaFoldDB" id="A0A1M2V708"/>
<dbReference type="PROSITE" id="PS50048">
    <property type="entry name" value="ZN2_CY6_FUNGAL_2"/>
    <property type="match status" value="1"/>
</dbReference>
<dbReference type="OrthoDB" id="39175at2759"/>
<dbReference type="SMART" id="SM00066">
    <property type="entry name" value="GAL4"/>
    <property type="match status" value="1"/>
</dbReference>
<evidence type="ECO:0000259" key="7">
    <source>
        <dbReference type="PROSITE" id="PS50048"/>
    </source>
</evidence>
<evidence type="ECO:0000256" key="4">
    <source>
        <dbReference type="ARBA" id="ARBA00023163"/>
    </source>
</evidence>
<dbReference type="GO" id="GO:0005634">
    <property type="term" value="C:nucleus"/>
    <property type="evidence" value="ECO:0007669"/>
    <property type="project" value="UniProtKB-SubCell"/>
</dbReference>